<evidence type="ECO:0000256" key="10">
    <source>
        <dbReference type="ARBA" id="ARBA00024938"/>
    </source>
</evidence>
<evidence type="ECO:0000256" key="6">
    <source>
        <dbReference type="ARBA" id="ARBA00022824"/>
    </source>
</evidence>
<evidence type="ECO:0008006" key="14">
    <source>
        <dbReference type="Google" id="ProtNLM"/>
    </source>
</evidence>
<comment type="subcellular location">
    <subcellularLocation>
        <location evidence="1">Endoplasmic reticulum membrane</location>
        <topology evidence="1">Multi-pass membrane protein</topology>
    </subcellularLocation>
</comment>
<evidence type="ECO:0000256" key="11">
    <source>
        <dbReference type="SAM" id="MobiDB-lite"/>
    </source>
</evidence>
<dbReference type="Pfam" id="PF10151">
    <property type="entry name" value="TMEM214"/>
    <property type="match status" value="1"/>
</dbReference>
<comment type="caution">
    <text evidence="12">The sequence shown here is derived from an EMBL/GenBank/DDBJ whole genome shotgun (WGS) entry which is preliminary data.</text>
</comment>
<evidence type="ECO:0000256" key="4">
    <source>
        <dbReference type="ARBA" id="ARBA00022692"/>
    </source>
</evidence>
<organism evidence="12 13">
    <name type="scientific">Nepenthes gracilis</name>
    <name type="common">Slender pitcher plant</name>
    <dbReference type="NCBI Taxonomy" id="150966"/>
    <lineage>
        <taxon>Eukaryota</taxon>
        <taxon>Viridiplantae</taxon>
        <taxon>Streptophyta</taxon>
        <taxon>Embryophyta</taxon>
        <taxon>Tracheophyta</taxon>
        <taxon>Spermatophyta</taxon>
        <taxon>Magnoliopsida</taxon>
        <taxon>eudicotyledons</taxon>
        <taxon>Gunneridae</taxon>
        <taxon>Pentapetalae</taxon>
        <taxon>Caryophyllales</taxon>
        <taxon>Nepenthaceae</taxon>
        <taxon>Nepenthes</taxon>
    </lineage>
</organism>
<evidence type="ECO:0000313" key="12">
    <source>
        <dbReference type="EMBL" id="GMH27436.1"/>
    </source>
</evidence>
<keyword evidence="6" id="KW-0256">Endoplasmic reticulum</keyword>
<evidence type="ECO:0000313" key="13">
    <source>
        <dbReference type="Proteomes" id="UP001279734"/>
    </source>
</evidence>
<keyword evidence="7" id="KW-1133">Transmembrane helix</keyword>
<dbReference type="EMBL" id="BSYO01000033">
    <property type="protein sequence ID" value="GMH27436.1"/>
    <property type="molecule type" value="Genomic_DNA"/>
</dbReference>
<dbReference type="PANTHER" id="PTHR13448">
    <property type="entry name" value="TRANSMEMBRANE PROTEIN 214"/>
    <property type="match status" value="1"/>
</dbReference>
<dbReference type="GO" id="GO:0005794">
    <property type="term" value="C:Golgi apparatus"/>
    <property type="evidence" value="ECO:0007669"/>
    <property type="project" value="TreeGrafter"/>
</dbReference>
<comment type="function">
    <text evidence="10">Critical mediator, in cooperation with CASP4, of endoplasmic reticulum-stress induced apoptosis. Required or the activation of CASP4 following endoplasmic reticulum stress.</text>
</comment>
<evidence type="ECO:0000256" key="9">
    <source>
        <dbReference type="ARBA" id="ARBA00023180"/>
    </source>
</evidence>
<accession>A0AAD3Y5E1</accession>
<evidence type="ECO:0000256" key="7">
    <source>
        <dbReference type="ARBA" id="ARBA00022989"/>
    </source>
</evidence>
<keyword evidence="13" id="KW-1185">Reference proteome</keyword>
<evidence type="ECO:0000256" key="1">
    <source>
        <dbReference type="ARBA" id="ARBA00004477"/>
    </source>
</evidence>
<evidence type="ECO:0000256" key="2">
    <source>
        <dbReference type="ARBA" id="ARBA00007984"/>
    </source>
</evidence>
<protein>
    <recommendedName>
        <fullName evidence="14">Transmembrane protein</fullName>
    </recommendedName>
</protein>
<dbReference type="Proteomes" id="UP001279734">
    <property type="component" value="Unassembled WGS sequence"/>
</dbReference>
<sequence>MDNSSHGENDDSFVAGKTHGWQKVTYSKRRKNQQQQLNKFSGKLLPNGTLEEAAGGAEGSNVFQAIEDHSKDRRRRIEAQNKAAEVDDAPKARSKHYYEDDSSSDSEVEHTRQNGVVEEIKGKAKKKEKKPKASVSDAAAKIDAADLAAFLCEVSGSYGSQEEIQLMRLADYFGRAFSGVGAAQFPWMKIFKESTVAKIVEIPLSHIPDAVYKTSVDWINQHSFEALNSFVLWLLDSILADLTSQLTVVKGSKKSTQTPSSKSQVAIFVVLALVLRRKPDVLINILPSLIENSKYHGQDKLPVIIWMISQACQGDLAVGLYLWAHYLLPMISSKLGSNPLSRDLILQIVERILSAPKAHSILVNGAVRKGQRLIPPSSFEILVRFTFPASSARLKATERFGAVYPTLKEIALAGSPGSKAMKQVTQQISSFSIKAAGAGIPELSKEAEDIFIWCLAQNNDCYKQWDKIYLDNLEAGVAILRKLSDEWKQLALSQSSFDCLKDTLRSFQKKNETESASEDAARQALFRDANKYCKLLLGRLSHGHGCLKSMAIIFVAFAVCAAVMAPNMESFDWKRVSVMLSSSQSY</sequence>
<evidence type="ECO:0000256" key="5">
    <source>
        <dbReference type="ARBA" id="ARBA00022703"/>
    </source>
</evidence>
<reference evidence="12" key="1">
    <citation type="submission" date="2023-05" db="EMBL/GenBank/DDBJ databases">
        <title>Nepenthes gracilis genome sequencing.</title>
        <authorList>
            <person name="Fukushima K."/>
        </authorList>
    </citation>
    <scope>NUCLEOTIDE SEQUENCE</scope>
    <source>
        <strain evidence="12">SING2019-196</strain>
    </source>
</reference>
<feature type="region of interest" description="Disordered" evidence="11">
    <location>
        <begin position="1"/>
        <end position="114"/>
    </location>
</feature>
<evidence type="ECO:0000256" key="3">
    <source>
        <dbReference type="ARBA" id="ARBA00011720"/>
    </source>
</evidence>
<dbReference type="AlphaFoldDB" id="A0AAD3Y5E1"/>
<keyword evidence="8" id="KW-0472">Membrane</keyword>
<feature type="compositionally biased region" description="Basic and acidic residues" evidence="11">
    <location>
        <begin position="66"/>
        <end position="99"/>
    </location>
</feature>
<dbReference type="InterPro" id="IPR019308">
    <property type="entry name" value="TMEM214"/>
</dbReference>
<keyword evidence="9" id="KW-0325">Glycoprotein</keyword>
<gene>
    <name evidence="12" type="ORF">Nepgr_029279</name>
</gene>
<comment type="similarity">
    <text evidence="2">Belongs to the TMEM214 family.</text>
</comment>
<comment type="subunit">
    <text evidence="3">Constitutively interacts with CASP4; required for the localization of procaspase 4 to the ER.</text>
</comment>
<dbReference type="PANTHER" id="PTHR13448:SF0">
    <property type="entry name" value="TRANSMEMBRANE PROTEIN 214"/>
    <property type="match status" value="1"/>
</dbReference>
<keyword evidence="4" id="KW-0812">Transmembrane</keyword>
<proteinExistence type="inferred from homology"/>
<keyword evidence="5" id="KW-0053">Apoptosis</keyword>
<name>A0AAD3Y5E1_NEPGR</name>
<evidence type="ECO:0000256" key="8">
    <source>
        <dbReference type="ARBA" id="ARBA00023136"/>
    </source>
</evidence>
<dbReference type="GO" id="GO:0005789">
    <property type="term" value="C:endoplasmic reticulum membrane"/>
    <property type="evidence" value="ECO:0007669"/>
    <property type="project" value="UniProtKB-SubCell"/>
</dbReference>